<accession>A0A2A2LJ54</accession>
<organism evidence="2 3">
    <name type="scientific">Diploscapter pachys</name>
    <dbReference type="NCBI Taxonomy" id="2018661"/>
    <lineage>
        <taxon>Eukaryota</taxon>
        <taxon>Metazoa</taxon>
        <taxon>Ecdysozoa</taxon>
        <taxon>Nematoda</taxon>
        <taxon>Chromadorea</taxon>
        <taxon>Rhabditida</taxon>
        <taxon>Rhabditina</taxon>
        <taxon>Rhabditomorpha</taxon>
        <taxon>Rhabditoidea</taxon>
        <taxon>Rhabditidae</taxon>
        <taxon>Diploscapter</taxon>
    </lineage>
</organism>
<evidence type="ECO:0000313" key="3">
    <source>
        <dbReference type="Proteomes" id="UP000218231"/>
    </source>
</evidence>
<feature type="region of interest" description="Disordered" evidence="1">
    <location>
        <begin position="148"/>
        <end position="195"/>
    </location>
</feature>
<gene>
    <name evidence="2" type="ORF">WR25_20447</name>
</gene>
<feature type="region of interest" description="Disordered" evidence="1">
    <location>
        <begin position="34"/>
        <end position="58"/>
    </location>
</feature>
<reference evidence="2 3" key="1">
    <citation type="journal article" date="2017" name="Curr. Biol.">
        <title>Genome architecture and evolution of a unichromosomal asexual nematode.</title>
        <authorList>
            <person name="Fradin H."/>
            <person name="Zegar C."/>
            <person name="Gutwein M."/>
            <person name="Lucas J."/>
            <person name="Kovtun M."/>
            <person name="Corcoran D."/>
            <person name="Baugh L.R."/>
            <person name="Kiontke K."/>
            <person name="Gunsalus K."/>
            <person name="Fitch D.H."/>
            <person name="Piano F."/>
        </authorList>
    </citation>
    <scope>NUCLEOTIDE SEQUENCE [LARGE SCALE GENOMIC DNA]</scope>
    <source>
        <strain evidence="2">PF1309</strain>
    </source>
</reference>
<feature type="compositionally biased region" description="Low complexity" evidence="1">
    <location>
        <begin position="158"/>
        <end position="174"/>
    </location>
</feature>
<evidence type="ECO:0000256" key="1">
    <source>
        <dbReference type="SAM" id="MobiDB-lite"/>
    </source>
</evidence>
<sequence length="307" mass="33571">MENAAIEATGKYEPEFVEVTSTEQSSTATIVEASTNETTKKELEDKELKSEEEPQETVIHADKAPSSVEEVMMVIDNAKDEEKPVDVAMYSASESEADALKKVQPVLSNRETTTMIRKTIQIISNDQDKVARAFSANRKIESRLKADIVSSKESTDVANSKTKTAAAAGKASSSQKEEPCSTKSPEKDNNSKVLSKIDLSELSKLQKSYEIEPQKTGDAPSSSSTMTSIDDASTTLSTRAGVLEAVSTTVKTSSIFDEFSDAISCTFENCKAAIPNPTEPKKKPILMPGIIRRHKRFVCKCDEFFKM</sequence>
<dbReference type="AlphaFoldDB" id="A0A2A2LJ54"/>
<comment type="caution">
    <text evidence="2">The sequence shown here is derived from an EMBL/GenBank/DDBJ whole genome shotgun (WGS) entry which is preliminary data.</text>
</comment>
<feature type="compositionally biased region" description="Basic and acidic residues" evidence="1">
    <location>
        <begin position="38"/>
        <end position="52"/>
    </location>
</feature>
<protein>
    <submittedName>
        <fullName evidence="2">Uncharacterized protein</fullName>
    </submittedName>
</protein>
<feature type="compositionally biased region" description="Polar residues" evidence="1">
    <location>
        <begin position="219"/>
        <end position="230"/>
    </location>
</feature>
<feature type="region of interest" description="Disordered" evidence="1">
    <location>
        <begin position="211"/>
        <end position="230"/>
    </location>
</feature>
<name>A0A2A2LJ54_9BILA</name>
<evidence type="ECO:0000313" key="2">
    <source>
        <dbReference type="EMBL" id="PAV86296.1"/>
    </source>
</evidence>
<proteinExistence type="predicted"/>
<dbReference type="EMBL" id="LIAE01006684">
    <property type="protein sequence ID" value="PAV86296.1"/>
    <property type="molecule type" value="Genomic_DNA"/>
</dbReference>
<keyword evidence="3" id="KW-1185">Reference proteome</keyword>
<feature type="compositionally biased region" description="Basic and acidic residues" evidence="1">
    <location>
        <begin position="175"/>
        <end position="190"/>
    </location>
</feature>
<dbReference type="Proteomes" id="UP000218231">
    <property type="component" value="Unassembled WGS sequence"/>
</dbReference>